<comment type="caution">
    <text evidence="1">The sequence shown here is derived from an EMBL/GenBank/DDBJ whole genome shotgun (WGS) entry which is preliminary data.</text>
</comment>
<dbReference type="PANTHER" id="PTHR45947:SF3">
    <property type="entry name" value="SULFOQUINOVOSYL TRANSFERASE SQD2"/>
    <property type="match status" value="1"/>
</dbReference>
<keyword evidence="1" id="KW-0808">Transferase</keyword>
<evidence type="ECO:0000313" key="1">
    <source>
        <dbReference type="EMBL" id="NGM50246.1"/>
    </source>
</evidence>
<dbReference type="SUPFAM" id="SSF53756">
    <property type="entry name" value="UDP-Glycosyltransferase/glycogen phosphorylase"/>
    <property type="match status" value="1"/>
</dbReference>
<dbReference type="Gene3D" id="3.40.50.2000">
    <property type="entry name" value="Glycogen Phosphorylase B"/>
    <property type="match status" value="2"/>
</dbReference>
<dbReference type="RefSeq" id="WP_165258814.1">
    <property type="nucleotide sequence ID" value="NZ_JAAKGT010000004.1"/>
</dbReference>
<dbReference type="InterPro" id="IPR050194">
    <property type="entry name" value="Glycosyltransferase_grp1"/>
</dbReference>
<proteinExistence type="predicted"/>
<dbReference type="EMBL" id="JAAKGT010000004">
    <property type="protein sequence ID" value="NGM50246.1"/>
    <property type="molecule type" value="Genomic_DNA"/>
</dbReference>
<organism evidence="1">
    <name type="scientific">Caulobacter sp. 602-2</name>
    <dbReference type="NCBI Taxonomy" id="2710887"/>
    <lineage>
        <taxon>Bacteria</taxon>
        <taxon>Pseudomonadati</taxon>
        <taxon>Pseudomonadota</taxon>
        <taxon>Alphaproteobacteria</taxon>
        <taxon>Caulobacterales</taxon>
        <taxon>Caulobacteraceae</taxon>
        <taxon>Caulobacter</taxon>
    </lineage>
</organism>
<gene>
    <name evidence="1" type="ORF">G5B46_11560</name>
</gene>
<dbReference type="CDD" id="cd03801">
    <property type="entry name" value="GT4_PimA-like"/>
    <property type="match status" value="1"/>
</dbReference>
<protein>
    <submittedName>
        <fullName evidence="1">Glycosyltransferase family 4 protein</fullName>
    </submittedName>
</protein>
<sequence length="377" mass="41326">MGTFAGGAARALLDTARLLSACGWDVTIFTTKSESPFKDWAKHQDLPDVDSLDGLPVRRFAVNAEGMDEYHAINHRLYSGGVLSEADKDAFFRLGLASDALYAAVKALDEDVLVICGPYYQALAHGVVAAAPGRAVVMSAFHDEAPFYWEPVKRLITGARAMMFLTEEEKDLTLSAHGDAMSRRDVEAPVTSLPVGTPDQPPAYEGRQRQLLYVGRLDRGKGLPVLLDWHRLLNHRLLSAGQEPFRLTITGDGERSLLEGYDVDYRGFVSEAEKADILRQSSALVNLSGNESFSYVVMEAWAQGCPVIVNGACEVLKGHIERSNGGAAVWSYDDFERACLELSEPSVRTRKGRKGFEYVESTCGEDAFLDNLITLLG</sequence>
<dbReference type="Pfam" id="PF13692">
    <property type="entry name" value="Glyco_trans_1_4"/>
    <property type="match status" value="1"/>
</dbReference>
<name>A0A6G4QX68_9CAUL</name>
<accession>A0A6G4QX68</accession>
<dbReference type="PANTHER" id="PTHR45947">
    <property type="entry name" value="SULFOQUINOVOSYL TRANSFERASE SQD2"/>
    <property type="match status" value="1"/>
</dbReference>
<reference evidence="1" key="1">
    <citation type="submission" date="2020-02" db="EMBL/GenBank/DDBJ databases">
        <authorList>
            <person name="Gao J."/>
            <person name="Sun J."/>
        </authorList>
    </citation>
    <scope>NUCLEOTIDE SEQUENCE</scope>
    <source>
        <strain evidence="1">602-2</strain>
    </source>
</reference>
<dbReference type="AlphaFoldDB" id="A0A6G4QX68"/>
<dbReference type="GO" id="GO:0016757">
    <property type="term" value="F:glycosyltransferase activity"/>
    <property type="evidence" value="ECO:0007669"/>
    <property type="project" value="TreeGrafter"/>
</dbReference>